<dbReference type="Proteomes" id="UP001209803">
    <property type="component" value="Chromosome"/>
</dbReference>
<evidence type="ECO:0000313" key="6">
    <source>
        <dbReference type="Proteomes" id="UP001209803"/>
    </source>
</evidence>
<comment type="similarity">
    <text evidence="1">Belongs to the bacterial sugar transferase family.</text>
</comment>
<dbReference type="Pfam" id="PF02397">
    <property type="entry name" value="Bac_transf"/>
    <property type="match status" value="1"/>
</dbReference>
<keyword evidence="3" id="KW-1133">Transmembrane helix</keyword>
<dbReference type="GO" id="GO:0016740">
    <property type="term" value="F:transferase activity"/>
    <property type="evidence" value="ECO:0007669"/>
    <property type="project" value="UniProtKB-KW"/>
</dbReference>
<gene>
    <name evidence="5" type="ORF">K1718_21275</name>
</gene>
<feature type="transmembrane region" description="Helical" evidence="3">
    <location>
        <begin position="46"/>
        <end position="69"/>
    </location>
</feature>
<keyword evidence="6" id="KW-1185">Reference proteome</keyword>
<name>A0ABY8F5W1_9HYPH</name>
<dbReference type="PANTHER" id="PTHR30576:SF0">
    <property type="entry name" value="UNDECAPRENYL-PHOSPHATE N-ACETYLGALACTOSAMINYL 1-PHOSPHATE TRANSFERASE-RELATED"/>
    <property type="match status" value="1"/>
</dbReference>
<keyword evidence="3" id="KW-0472">Membrane</keyword>
<keyword evidence="5" id="KW-0808">Transferase</keyword>
<dbReference type="InterPro" id="IPR003362">
    <property type="entry name" value="Bact_transf"/>
</dbReference>
<keyword evidence="2" id="KW-0270">Exopolysaccharide synthesis</keyword>
<evidence type="ECO:0000256" key="1">
    <source>
        <dbReference type="ARBA" id="ARBA00006464"/>
    </source>
</evidence>
<evidence type="ECO:0000256" key="3">
    <source>
        <dbReference type="SAM" id="Phobius"/>
    </source>
</evidence>
<evidence type="ECO:0000259" key="4">
    <source>
        <dbReference type="Pfam" id="PF02397"/>
    </source>
</evidence>
<dbReference type="PANTHER" id="PTHR30576">
    <property type="entry name" value="COLANIC BIOSYNTHESIS UDP-GLUCOSE LIPID CARRIER TRANSFERASE"/>
    <property type="match status" value="1"/>
</dbReference>
<evidence type="ECO:0000256" key="2">
    <source>
        <dbReference type="ARBA" id="ARBA00023169"/>
    </source>
</evidence>
<feature type="domain" description="Bacterial sugar transferase" evidence="4">
    <location>
        <begin position="43"/>
        <end position="229"/>
    </location>
</feature>
<evidence type="ECO:0000313" key="5">
    <source>
        <dbReference type="EMBL" id="WFE88670.1"/>
    </source>
</evidence>
<protein>
    <submittedName>
        <fullName evidence="5">Sugar transferase</fullName>
    </submittedName>
</protein>
<keyword evidence="3" id="KW-0812">Transmembrane</keyword>
<sequence length="237" mass="26827">MANETVSYDADDHRSGPIKLSGISGLQPRRLRSARKNRSRFLKRPLDVVGASFGLVLLMPLFVLIALSIKLTSRGPVFFKQRRHGLNGVPFEVLKFRTMYKNMCDDSGVVQTVQNDPRVTPVGSFLRKSNFDELPQLINVLKGDMSLVGPRPHVPGMLAAGVPYEEFDPRYMDRHRILPGITGLAQVSGFRGETREEYPARMRLEHDLHYVENQSLLLDIKIILETVRTEFFSGKGY</sequence>
<dbReference type="RefSeq" id="WP_274706373.1">
    <property type="nucleotide sequence ID" value="NZ_CP120863.1"/>
</dbReference>
<organism evidence="5 6">
    <name type="scientific">Roseibium porphyridii</name>
    <dbReference type="NCBI Taxonomy" id="2866279"/>
    <lineage>
        <taxon>Bacteria</taxon>
        <taxon>Pseudomonadati</taxon>
        <taxon>Pseudomonadota</taxon>
        <taxon>Alphaproteobacteria</taxon>
        <taxon>Hyphomicrobiales</taxon>
        <taxon>Stappiaceae</taxon>
        <taxon>Roseibium</taxon>
    </lineage>
</organism>
<reference evidence="5 6" key="1">
    <citation type="submission" date="2023-03" db="EMBL/GenBank/DDBJ databases">
        <title>Roseibium porphyridii sp. nov. and Roseibium rhodosorbium sp. nov. isolated from marine algae, Porphyridium cruentum and Rhodosorus marinus, respectively.</title>
        <authorList>
            <person name="Lee M.W."/>
            <person name="Choi B.J."/>
            <person name="Lee J.K."/>
            <person name="Choi D.G."/>
            <person name="Baek J.H."/>
            <person name="Bayburt H."/>
            <person name="Kim J.M."/>
            <person name="Han D.M."/>
            <person name="Kim K.H."/>
            <person name="Jeon C.O."/>
        </authorList>
    </citation>
    <scope>NUCLEOTIDE SEQUENCE [LARGE SCALE GENOMIC DNA]</scope>
    <source>
        <strain evidence="5 6">KMA01</strain>
    </source>
</reference>
<dbReference type="EMBL" id="CP120863">
    <property type="protein sequence ID" value="WFE88670.1"/>
    <property type="molecule type" value="Genomic_DNA"/>
</dbReference>
<accession>A0ABY8F5W1</accession>
<proteinExistence type="inferred from homology"/>